<reference evidence="2" key="1">
    <citation type="journal article" date="2016" name="Genome Announc.">
        <title>Genome sequences of three species of Hanseniaspora isolated from spontaneous wine fermentations.</title>
        <authorList>
            <person name="Sternes P.R."/>
            <person name="Lee D."/>
            <person name="Kutyna D.R."/>
            <person name="Borneman A.R."/>
        </authorList>
    </citation>
    <scope>NUCLEOTIDE SEQUENCE [LARGE SCALE GENOMIC DNA]</scope>
    <source>
        <strain evidence="2">AWRI3579</strain>
    </source>
</reference>
<sequence>MQNTFEQGPCAAIVRVAKNANTTSSKMKGDARAKTAKISNHNMHNEGEKLVANSTPFVCTRIPALDARLTVKTSALASGLPSSAHAQALSWWPESYSKSDECETMEETLAACASRTETLKAQSVVYIGRDISFVGSATTGTRASNFKICDSKLLPYRANYANCTKTSLFFSFFFHGSGTDRTHNHLDITNCGSGSDKHNGKKCAVDHGIDEAEVEAHENTQTLVTVKMGISK</sequence>
<protein>
    <submittedName>
        <fullName evidence="1">Uncharacterized protein</fullName>
    </submittedName>
</protein>
<keyword evidence="2" id="KW-1185">Reference proteome</keyword>
<dbReference type="AlphaFoldDB" id="A0A1E5RVV1"/>
<name>A0A1E5RVV1_9ASCO</name>
<proteinExistence type="predicted"/>
<accession>A0A1E5RVV1</accession>
<organism evidence="1 2">
    <name type="scientific">Hanseniaspora osmophila</name>
    <dbReference type="NCBI Taxonomy" id="56408"/>
    <lineage>
        <taxon>Eukaryota</taxon>
        <taxon>Fungi</taxon>
        <taxon>Dikarya</taxon>
        <taxon>Ascomycota</taxon>
        <taxon>Saccharomycotina</taxon>
        <taxon>Saccharomycetes</taxon>
        <taxon>Saccharomycodales</taxon>
        <taxon>Saccharomycodaceae</taxon>
        <taxon>Hanseniaspora</taxon>
    </lineage>
</organism>
<gene>
    <name evidence="1" type="ORF">AWRI3579_g563</name>
</gene>
<evidence type="ECO:0000313" key="2">
    <source>
        <dbReference type="Proteomes" id="UP000095728"/>
    </source>
</evidence>
<dbReference type="EMBL" id="LPNM01000003">
    <property type="protein sequence ID" value="OEJ90959.1"/>
    <property type="molecule type" value="Genomic_DNA"/>
</dbReference>
<dbReference type="InParanoid" id="A0A1E5RVV1"/>
<dbReference type="Proteomes" id="UP000095728">
    <property type="component" value="Unassembled WGS sequence"/>
</dbReference>
<evidence type="ECO:0000313" key="1">
    <source>
        <dbReference type="EMBL" id="OEJ90959.1"/>
    </source>
</evidence>
<comment type="caution">
    <text evidence="1">The sequence shown here is derived from an EMBL/GenBank/DDBJ whole genome shotgun (WGS) entry which is preliminary data.</text>
</comment>